<reference evidence="1 2" key="1">
    <citation type="submission" date="2019-05" db="EMBL/GenBank/DDBJ databases">
        <title>Emergence of the Ug99 lineage of the wheat stem rust pathogen through somatic hybridization.</title>
        <authorList>
            <person name="Li F."/>
            <person name="Upadhyaya N.M."/>
            <person name="Sperschneider J."/>
            <person name="Matny O."/>
            <person name="Nguyen-Phuc H."/>
            <person name="Mago R."/>
            <person name="Raley C."/>
            <person name="Miller M.E."/>
            <person name="Silverstein K.A.T."/>
            <person name="Henningsen E."/>
            <person name="Hirsch C.D."/>
            <person name="Visser B."/>
            <person name="Pretorius Z.A."/>
            <person name="Steffenson B.J."/>
            <person name="Schwessinger B."/>
            <person name="Dodds P.N."/>
            <person name="Figueroa M."/>
        </authorList>
    </citation>
    <scope>NUCLEOTIDE SEQUENCE [LARGE SCALE GENOMIC DNA]</scope>
    <source>
        <strain evidence="1">21-0</strain>
    </source>
</reference>
<proteinExistence type="predicted"/>
<accession>A0A5B0MWZ0</accession>
<dbReference type="Proteomes" id="UP000324748">
    <property type="component" value="Unassembled WGS sequence"/>
</dbReference>
<gene>
    <name evidence="1" type="ORF">PGT21_002578</name>
</gene>
<keyword evidence="2" id="KW-1185">Reference proteome</keyword>
<protein>
    <submittedName>
        <fullName evidence="1">Uncharacterized protein</fullName>
    </submittedName>
</protein>
<dbReference type="EMBL" id="VSWC01000131">
    <property type="protein sequence ID" value="KAA1080329.1"/>
    <property type="molecule type" value="Genomic_DNA"/>
</dbReference>
<sequence length="93" mass="10874">MQHNCYEGRCVDVEGEIPVNPRQEGSSICLHIKHTNHNSYLLNAFSHHAPDYHRRYSGLEPRPISDQQMLQALQEGLQNWRHEHIDDDDELSD</sequence>
<dbReference type="AlphaFoldDB" id="A0A5B0MWZ0"/>
<evidence type="ECO:0000313" key="2">
    <source>
        <dbReference type="Proteomes" id="UP000324748"/>
    </source>
</evidence>
<comment type="caution">
    <text evidence="1">The sequence shown here is derived from an EMBL/GenBank/DDBJ whole genome shotgun (WGS) entry which is preliminary data.</text>
</comment>
<evidence type="ECO:0000313" key="1">
    <source>
        <dbReference type="EMBL" id="KAA1080329.1"/>
    </source>
</evidence>
<name>A0A5B0MWZ0_PUCGR</name>
<organism evidence="1 2">
    <name type="scientific">Puccinia graminis f. sp. tritici</name>
    <dbReference type="NCBI Taxonomy" id="56615"/>
    <lineage>
        <taxon>Eukaryota</taxon>
        <taxon>Fungi</taxon>
        <taxon>Dikarya</taxon>
        <taxon>Basidiomycota</taxon>
        <taxon>Pucciniomycotina</taxon>
        <taxon>Pucciniomycetes</taxon>
        <taxon>Pucciniales</taxon>
        <taxon>Pucciniaceae</taxon>
        <taxon>Puccinia</taxon>
    </lineage>
</organism>